<sequence>MRFSIFIRLACLLCNCHITNAASYESPAPGALAASFEPHQTKSVVNTVILDVAPTPIPRELQARSPQRGKGMAWGKGRGPPWGAGPPPWVRGAIPPVEIHGGGNLARDQFCAQLLESVIPPMFSMMGNTVLGGAQGPKPTVTVNMGGPNRYGENLDTCMNTMGPPWAWTGGRKPPYGDGLPPIVIVQQGTPSNNPMVCSAATSSLSRSVSQYFSYVSSSRNVNSVHRTGLAGTVASAVASALSTRPSATFYGGPCVTGGRYSGGSIPGVFPTIGIATKSGGSAVFGDAPASGITHATTYFTQARPTQQATQTVTITRDNSPPSAPLDIETTSEVTVCRQYPDLLTNDWSHVANLELKTKIKPTCWTVSSLPYEMGSINGSNIWIHDQPHDCWVHEQLLNTHQDDLTQKLKYCKTPQHLVGGLQEQYTRQDCYDGPSLDAPSKNLGDGDYVDVTCQIFGENVRGNNTWIKTSQNCYMPGGVFDLAKWLTPMNLKSCT</sequence>
<protein>
    <recommendedName>
        <fullName evidence="5">Ig-like domain-containing protein</fullName>
    </recommendedName>
</protein>
<name>A0A6A6ULB7_9PEZI</name>
<evidence type="ECO:0000256" key="1">
    <source>
        <dbReference type="SAM" id="MobiDB-lite"/>
    </source>
</evidence>
<keyword evidence="2" id="KW-0732">Signal</keyword>
<accession>A0A6A6ULB7</accession>
<organism evidence="3 4">
    <name type="scientific">Microthyrium microscopicum</name>
    <dbReference type="NCBI Taxonomy" id="703497"/>
    <lineage>
        <taxon>Eukaryota</taxon>
        <taxon>Fungi</taxon>
        <taxon>Dikarya</taxon>
        <taxon>Ascomycota</taxon>
        <taxon>Pezizomycotina</taxon>
        <taxon>Dothideomycetes</taxon>
        <taxon>Dothideomycetes incertae sedis</taxon>
        <taxon>Microthyriales</taxon>
        <taxon>Microthyriaceae</taxon>
        <taxon>Microthyrium</taxon>
    </lineage>
</organism>
<reference evidence="3" key="1">
    <citation type="journal article" date="2020" name="Stud. Mycol.">
        <title>101 Dothideomycetes genomes: a test case for predicting lifestyles and emergence of pathogens.</title>
        <authorList>
            <person name="Haridas S."/>
            <person name="Albert R."/>
            <person name="Binder M."/>
            <person name="Bloem J."/>
            <person name="Labutti K."/>
            <person name="Salamov A."/>
            <person name="Andreopoulos B."/>
            <person name="Baker S."/>
            <person name="Barry K."/>
            <person name="Bills G."/>
            <person name="Bluhm B."/>
            <person name="Cannon C."/>
            <person name="Castanera R."/>
            <person name="Culley D."/>
            <person name="Daum C."/>
            <person name="Ezra D."/>
            <person name="Gonzalez J."/>
            <person name="Henrissat B."/>
            <person name="Kuo A."/>
            <person name="Liang C."/>
            <person name="Lipzen A."/>
            <person name="Lutzoni F."/>
            <person name="Magnuson J."/>
            <person name="Mondo S."/>
            <person name="Nolan M."/>
            <person name="Ohm R."/>
            <person name="Pangilinan J."/>
            <person name="Park H.-J."/>
            <person name="Ramirez L."/>
            <person name="Alfaro M."/>
            <person name="Sun H."/>
            <person name="Tritt A."/>
            <person name="Yoshinaga Y."/>
            <person name="Zwiers L.-H."/>
            <person name="Turgeon B."/>
            <person name="Goodwin S."/>
            <person name="Spatafora J."/>
            <person name="Crous P."/>
            <person name="Grigoriev I."/>
        </authorList>
    </citation>
    <scope>NUCLEOTIDE SEQUENCE</scope>
    <source>
        <strain evidence="3">CBS 115976</strain>
    </source>
</reference>
<feature type="region of interest" description="Disordered" evidence="1">
    <location>
        <begin position="62"/>
        <end position="86"/>
    </location>
</feature>
<dbReference type="EMBL" id="MU004231">
    <property type="protein sequence ID" value="KAF2672570.1"/>
    <property type="molecule type" value="Genomic_DNA"/>
</dbReference>
<keyword evidence="4" id="KW-1185">Reference proteome</keyword>
<dbReference type="OrthoDB" id="5358886at2759"/>
<evidence type="ECO:0000313" key="3">
    <source>
        <dbReference type="EMBL" id="KAF2672570.1"/>
    </source>
</evidence>
<feature type="compositionally biased region" description="Gly residues" evidence="1">
    <location>
        <begin position="72"/>
        <end position="82"/>
    </location>
</feature>
<feature type="signal peptide" evidence="2">
    <location>
        <begin position="1"/>
        <end position="21"/>
    </location>
</feature>
<evidence type="ECO:0008006" key="5">
    <source>
        <dbReference type="Google" id="ProtNLM"/>
    </source>
</evidence>
<dbReference type="Proteomes" id="UP000799302">
    <property type="component" value="Unassembled WGS sequence"/>
</dbReference>
<evidence type="ECO:0000313" key="4">
    <source>
        <dbReference type="Proteomes" id="UP000799302"/>
    </source>
</evidence>
<feature type="chain" id="PRO_5025353131" description="Ig-like domain-containing protein" evidence="2">
    <location>
        <begin position="22"/>
        <end position="496"/>
    </location>
</feature>
<gene>
    <name evidence="3" type="ORF">BT63DRAFT_436473</name>
</gene>
<evidence type="ECO:0000256" key="2">
    <source>
        <dbReference type="SAM" id="SignalP"/>
    </source>
</evidence>
<dbReference type="AlphaFoldDB" id="A0A6A6ULB7"/>
<proteinExistence type="predicted"/>